<feature type="region of interest" description="Disordered" evidence="1">
    <location>
        <begin position="1"/>
        <end position="30"/>
    </location>
</feature>
<feature type="compositionally biased region" description="Low complexity" evidence="1">
    <location>
        <begin position="198"/>
        <end position="226"/>
    </location>
</feature>
<keyword evidence="3" id="KW-1185">Reference proteome</keyword>
<name>A0A8T0RUI7_PANVG</name>
<feature type="region of interest" description="Disordered" evidence="1">
    <location>
        <begin position="189"/>
        <end position="240"/>
    </location>
</feature>
<dbReference type="Proteomes" id="UP000823388">
    <property type="component" value="Chromosome 5N"/>
</dbReference>
<dbReference type="PROSITE" id="PS51257">
    <property type="entry name" value="PROKAR_LIPOPROTEIN"/>
    <property type="match status" value="1"/>
</dbReference>
<dbReference type="AlphaFoldDB" id="A0A8T0RUI7"/>
<evidence type="ECO:0000256" key="1">
    <source>
        <dbReference type="SAM" id="MobiDB-lite"/>
    </source>
</evidence>
<feature type="region of interest" description="Disordered" evidence="1">
    <location>
        <begin position="105"/>
        <end position="139"/>
    </location>
</feature>
<reference evidence="2" key="1">
    <citation type="submission" date="2020-05" db="EMBL/GenBank/DDBJ databases">
        <title>WGS assembly of Panicum virgatum.</title>
        <authorList>
            <person name="Lovell J.T."/>
            <person name="Jenkins J."/>
            <person name="Shu S."/>
            <person name="Juenger T.E."/>
            <person name="Schmutz J."/>
        </authorList>
    </citation>
    <scope>NUCLEOTIDE SEQUENCE</scope>
    <source>
        <strain evidence="2">AP13</strain>
    </source>
</reference>
<gene>
    <name evidence="2" type="ORF">PVAP13_5NG332200</name>
</gene>
<protein>
    <submittedName>
        <fullName evidence="2">Uncharacterized protein</fullName>
    </submittedName>
</protein>
<accession>A0A8T0RUI7</accession>
<evidence type="ECO:0000313" key="2">
    <source>
        <dbReference type="EMBL" id="KAG2588805.1"/>
    </source>
</evidence>
<feature type="region of interest" description="Disordered" evidence="1">
    <location>
        <begin position="56"/>
        <end position="87"/>
    </location>
</feature>
<evidence type="ECO:0000313" key="3">
    <source>
        <dbReference type="Proteomes" id="UP000823388"/>
    </source>
</evidence>
<dbReference type="EMBL" id="CM029046">
    <property type="protein sequence ID" value="KAG2588805.1"/>
    <property type="molecule type" value="Genomic_DNA"/>
</dbReference>
<sequence>MSKPYDTSAPAAAATPPAAPPPFHLGASSCAAPARSGALSLARQLAHRPILLTRAPPHPACSRAAPPHSPHRGAPPLQIRRGRDSQHRRRRLGCLAEWRILPSGSDEGATRSTGGTGWAASRSGGSSPPDPTRAATAGAATGRAAGAAAAGLAGDPHLVFWCGCPFSHSPCPPLALVLGSRRSRTARCRRRRGSCELSPSATMTASSACATPRPSSPTSAASASTSPLPPPLSHLSRSSSPRFGAVPLAGRRRYLHHGEPPQAIRRPRPSPPRLLFAGSKMLELSQVLITMVFNTTKEELKFQLFGVAKWSLELLLLSLV</sequence>
<comment type="caution">
    <text evidence="2">The sequence shown here is derived from an EMBL/GenBank/DDBJ whole genome shotgun (WGS) entry which is preliminary data.</text>
</comment>
<proteinExistence type="predicted"/>
<organism evidence="2 3">
    <name type="scientific">Panicum virgatum</name>
    <name type="common">Blackwell switchgrass</name>
    <dbReference type="NCBI Taxonomy" id="38727"/>
    <lineage>
        <taxon>Eukaryota</taxon>
        <taxon>Viridiplantae</taxon>
        <taxon>Streptophyta</taxon>
        <taxon>Embryophyta</taxon>
        <taxon>Tracheophyta</taxon>
        <taxon>Spermatophyta</taxon>
        <taxon>Magnoliopsida</taxon>
        <taxon>Liliopsida</taxon>
        <taxon>Poales</taxon>
        <taxon>Poaceae</taxon>
        <taxon>PACMAD clade</taxon>
        <taxon>Panicoideae</taxon>
        <taxon>Panicodae</taxon>
        <taxon>Paniceae</taxon>
        <taxon>Panicinae</taxon>
        <taxon>Panicum</taxon>
        <taxon>Panicum sect. Hiantes</taxon>
    </lineage>
</organism>